<evidence type="ECO:0008006" key="4">
    <source>
        <dbReference type="Google" id="ProtNLM"/>
    </source>
</evidence>
<evidence type="ECO:0000313" key="3">
    <source>
        <dbReference type="Proteomes" id="UP000092665"/>
    </source>
</evidence>
<protein>
    <recommendedName>
        <fullName evidence="4">E14 prophage</fullName>
    </recommendedName>
</protein>
<feature type="transmembrane region" description="Helical" evidence="1">
    <location>
        <begin position="29"/>
        <end position="46"/>
    </location>
</feature>
<dbReference type="EMBL" id="LOIC01000044">
    <property type="protein sequence ID" value="OCA55146.1"/>
    <property type="molecule type" value="Genomic_DNA"/>
</dbReference>
<name>A0A1B8YJ67_9GAMM</name>
<dbReference type="RefSeq" id="WP_065390001.1">
    <property type="nucleotide sequence ID" value="NZ_CAWMQN010000044.1"/>
</dbReference>
<accession>A0A1B8YJ67</accession>
<dbReference type="AlphaFoldDB" id="A0A1B8YJ67"/>
<keyword evidence="1" id="KW-0812">Transmembrane</keyword>
<proteinExistence type="predicted"/>
<gene>
    <name evidence="2" type="ORF">Phpb_01764</name>
</gene>
<keyword evidence="1" id="KW-0472">Membrane</keyword>
<sequence length="60" mass="6371">MKTLIMIALLVGIAGACLLAYGAWLLLPAAGYLVAGVLCLAWSYLVSRMMEQTEKPDKGA</sequence>
<dbReference type="Proteomes" id="UP000092665">
    <property type="component" value="Unassembled WGS sequence"/>
</dbReference>
<dbReference type="PROSITE" id="PS51257">
    <property type="entry name" value="PROKAR_LIPOPROTEIN"/>
    <property type="match status" value="1"/>
</dbReference>
<organism evidence="2 3">
    <name type="scientific">Photorhabdus namnaonensis</name>
    <dbReference type="NCBI Taxonomy" id="1851568"/>
    <lineage>
        <taxon>Bacteria</taxon>
        <taxon>Pseudomonadati</taxon>
        <taxon>Pseudomonadota</taxon>
        <taxon>Gammaproteobacteria</taxon>
        <taxon>Enterobacterales</taxon>
        <taxon>Morganellaceae</taxon>
        <taxon>Photorhabdus</taxon>
    </lineage>
</organism>
<evidence type="ECO:0000313" key="2">
    <source>
        <dbReference type="EMBL" id="OCA55146.1"/>
    </source>
</evidence>
<keyword evidence="3" id="KW-1185">Reference proteome</keyword>
<evidence type="ECO:0000256" key="1">
    <source>
        <dbReference type="SAM" id="Phobius"/>
    </source>
</evidence>
<dbReference type="PATRIC" id="fig|29488.15.peg.1927"/>
<comment type="caution">
    <text evidence="2">The sequence shown here is derived from an EMBL/GenBank/DDBJ whole genome shotgun (WGS) entry which is preliminary data.</text>
</comment>
<reference evidence="3" key="1">
    <citation type="submission" date="2015-11" db="EMBL/GenBank/DDBJ databases">
        <authorList>
            <person name="Tobias N.J."/>
            <person name="Mishra B."/>
            <person name="Gupta D.K."/>
            <person name="Thines M."/>
            <person name="Stinear T.P."/>
            <person name="Bode H.B."/>
        </authorList>
    </citation>
    <scope>NUCLEOTIDE SEQUENCE [LARGE SCALE GENOMIC DNA]</scope>
    <source>
        <strain evidence="3">PB45.5</strain>
    </source>
</reference>
<keyword evidence="1" id="KW-1133">Transmembrane helix</keyword>